<proteinExistence type="predicted"/>
<organism evidence="1 2">
    <name type="scientific">Streptococcus canis</name>
    <dbReference type="NCBI Taxonomy" id="1329"/>
    <lineage>
        <taxon>Bacteria</taxon>
        <taxon>Bacillati</taxon>
        <taxon>Bacillota</taxon>
        <taxon>Bacilli</taxon>
        <taxon>Lactobacillales</taxon>
        <taxon>Streptococcaceae</taxon>
        <taxon>Streptococcus</taxon>
    </lineage>
</organism>
<evidence type="ECO:0000313" key="2">
    <source>
        <dbReference type="Proteomes" id="UP000280759"/>
    </source>
</evidence>
<name>A0A3P5XQV6_STRCB</name>
<dbReference type="AlphaFoldDB" id="A0A3P5XQV6"/>
<protein>
    <recommendedName>
        <fullName evidence="3">DUF771 domain-containing protein</fullName>
    </recommendedName>
</protein>
<keyword evidence="2" id="KW-1185">Reference proteome</keyword>
<dbReference type="EMBL" id="UXEP01000025">
    <property type="protein sequence ID" value="VDC43138.1"/>
    <property type="molecule type" value="Genomic_DNA"/>
</dbReference>
<evidence type="ECO:0008006" key="3">
    <source>
        <dbReference type="Google" id="ProtNLM"/>
    </source>
</evidence>
<gene>
    <name evidence="1" type="ORF">FMV2238Y02_16250</name>
</gene>
<evidence type="ECO:0000313" key="1">
    <source>
        <dbReference type="EMBL" id="VDC43138.1"/>
    </source>
</evidence>
<sequence>MEERQKLLIDLRNIEIEIPETHIIILKQQLVDLKRNSQIGQYLTLNDVLKMLSVSRPWFLNNVLYNPKIRSKIDINQNIDGFVKYPQTRGGRYYFLASKTKEYFEKHFRDIFDEI</sequence>
<dbReference type="Pfam" id="PF05595">
    <property type="entry name" value="DUF771"/>
    <property type="match status" value="1"/>
</dbReference>
<dbReference type="InterPro" id="IPR008489">
    <property type="entry name" value="DUF771"/>
</dbReference>
<accession>A0A3P5XQV6</accession>
<dbReference type="RefSeq" id="WP_014611963.1">
    <property type="nucleotide sequence ID" value="NZ_UXEP01000025.1"/>
</dbReference>
<dbReference type="Proteomes" id="UP000280759">
    <property type="component" value="Unassembled WGS sequence"/>
</dbReference>
<reference evidence="1 2" key="1">
    <citation type="submission" date="2018-10" db="EMBL/GenBank/DDBJ databases">
        <authorList>
            <consortium name="Molecular Microbiology and Infection Unit (UMMI)"/>
            <person name="Machado M."/>
        </authorList>
    </citation>
    <scope>NUCLEOTIDE SEQUENCE [LARGE SCALE GENOMIC DNA]</scope>
    <source>
        <strain evidence="1">FMV2238.02</strain>
    </source>
</reference>